<reference evidence="9 10" key="1">
    <citation type="journal article" date="2011" name="Stand. Genomic Sci.">
        <title>Complete genome sequence of Haliscomenobacter hydrossis type strain (O).</title>
        <authorList>
            <consortium name="US DOE Joint Genome Institute (JGI-PGF)"/>
            <person name="Daligault H."/>
            <person name="Lapidus A."/>
            <person name="Zeytun A."/>
            <person name="Nolan M."/>
            <person name="Lucas S."/>
            <person name="Del Rio T.G."/>
            <person name="Tice H."/>
            <person name="Cheng J.F."/>
            <person name="Tapia R."/>
            <person name="Han C."/>
            <person name="Goodwin L."/>
            <person name="Pitluck S."/>
            <person name="Liolios K."/>
            <person name="Pagani I."/>
            <person name="Ivanova N."/>
            <person name="Huntemann M."/>
            <person name="Mavromatis K."/>
            <person name="Mikhailova N."/>
            <person name="Pati A."/>
            <person name="Chen A."/>
            <person name="Palaniappan K."/>
            <person name="Land M."/>
            <person name="Hauser L."/>
            <person name="Brambilla E.M."/>
            <person name="Rohde M."/>
            <person name="Verbarg S."/>
            <person name="Goker M."/>
            <person name="Bristow J."/>
            <person name="Eisen J.A."/>
            <person name="Markowitz V."/>
            <person name="Hugenholtz P."/>
            <person name="Kyrpides N.C."/>
            <person name="Klenk H.P."/>
            <person name="Woyke T."/>
        </authorList>
    </citation>
    <scope>NUCLEOTIDE SEQUENCE [LARGE SCALE GENOMIC DNA]</scope>
    <source>
        <strain evidence="10">ATCC 27775 / DSM 1100 / LMG 10767 / O</strain>
    </source>
</reference>
<dbReference type="AlphaFoldDB" id="F4KUD8"/>
<accession>F4KUD8</accession>
<evidence type="ECO:0000256" key="2">
    <source>
        <dbReference type="ARBA" id="ARBA00009142"/>
    </source>
</evidence>
<dbReference type="Pfam" id="PF01925">
    <property type="entry name" value="TauE"/>
    <property type="match status" value="1"/>
</dbReference>
<evidence type="ECO:0000256" key="6">
    <source>
        <dbReference type="ARBA" id="ARBA00022989"/>
    </source>
</evidence>
<dbReference type="STRING" id="760192.Halhy_3362"/>
<sequence length="249" mass="27983">MEFSIQSLSPIQWGVLILAALFIGLAKGGISNLGMSTVPLAAWYFGGKFSTGIILPMLIVADLTAVLYYRKNVEWRYYLKLLPWTVVGIVFGTWLGEVVSDELFKRIMGVIFAGSVGFMLYRDYRGITTIPHQWWFAVIMGILAGVTTMFGNLAGAATTVFFLAMQLPKQSYLGTAAWFFFSVNLIKTPFQILFWGTISWDTLKINLLLVPILLFGVAMGIWLVQRFSDRIFRRMTIGLCLVAMVLLFL</sequence>
<evidence type="ECO:0000313" key="10">
    <source>
        <dbReference type="Proteomes" id="UP000008461"/>
    </source>
</evidence>
<feature type="transmembrane region" description="Helical" evidence="8">
    <location>
        <begin position="231"/>
        <end position="248"/>
    </location>
</feature>
<keyword evidence="10" id="KW-1185">Reference proteome</keyword>
<reference key="2">
    <citation type="submission" date="2011-04" db="EMBL/GenBank/DDBJ databases">
        <title>Complete sequence of chromosome of Haliscomenobacter hydrossis DSM 1100.</title>
        <authorList>
            <consortium name="US DOE Joint Genome Institute (JGI-PGF)"/>
            <person name="Lucas S."/>
            <person name="Han J."/>
            <person name="Lapidus A."/>
            <person name="Bruce D."/>
            <person name="Goodwin L."/>
            <person name="Pitluck S."/>
            <person name="Peters L."/>
            <person name="Kyrpides N."/>
            <person name="Mavromatis K."/>
            <person name="Ivanova N."/>
            <person name="Ovchinnikova G."/>
            <person name="Pagani I."/>
            <person name="Daligault H."/>
            <person name="Detter J.C."/>
            <person name="Han C."/>
            <person name="Land M."/>
            <person name="Hauser L."/>
            <person name="Markowitz V."/>
            <person name="Cheng J.-F."/>
            <person name="Hugenholtz P."/>
            <person name="Woyke T."/>
            <person name="Wu D."/>
            <person name="Verbarg S."/>
            <person name="Frueling A."/>
            <person name="Brambilla E."/>
            <person name="Klenk H.-P."/>
            <person name="Eisen J.A."/>
        </authorList>
    </citation>
    <scope>NUCLEOTIDE SEQUENCE</scope>
    <source>
        <strain>DSM 1100</strain>
    </source>
</reference>
<name>F4KUD8_HALH1</name>
<dbReference type="EMBL" id="CP002691">
    <property type="protein sequence ID" value="AEE51220.1"/>
    <property type="molecule type" value="Genomic_DNA"/>
</dbReference>
<keyword evidence="6 8" id="KW-1133">Transmembrane helix</keyword>
<dbReference type="KEGG" id="hhy:Halhy_3362"/>
<evidence type="ECO:0000256" key="8">
    <source>
        <dbReference type="RuleBase" id="RU363041"/>
    </source>
</evidence>
<keyword evidence="4 8" id="KW-1003">Cell membrane</keyword>
<dbReference type="InterPro" id="IPR052017">
    <property type="entry name" value="TSUP"/>
</dbReference>
<dbReference type="PANTHER" id="PTHR30269:SF23">
    <property type="entry name" value="MEMBRANE TRANSPORTER PROTEIN YDHB-RELATED"/>
    <property type="match status" value="1"/>
</dbReference>
<feature type="transmembrane region" description="Helical" evidence="8">
    <location>
        <begin position="81"/>
        <end position="97"/>
    </location>
</feature>
<evidence type="ECO:0000256" key="7">
    <source>
        <dbReference type="ARBA" id="ARBA00023136"/>
    </source>
</evidence>
<evidence type="ECO:0000256" key="1">
    <source>
        <dbReference type="ARBA" id="ARBA00004651"/>
    </source>
</evidence>
<dbReference type="eggNOG" id="COG0730">
    <property type="taxonomic scope" value="Bacteria"/>
</dbReference>
<keyword evidence="3" id="KW-0813">Transport</keyword>
<dbReference type="InterPro" id="IPR002781">
    <property type="entry name" value="TM_pro_TauE-like"/>
</dbReference>
<dbReference type="OrthoDB" id="9801058at2"/>
<evidence type="ECO:0000256" key="4">
    <source>
        <dbReference type="ARBA" id="ARBA00022475"/>
    </source>
</evidence>
<protein>
    <recommendedName>
        <fullName evidence="8">Probable membrane transporter protein</fullName>
    </recommendedName>
</protein>
<feature type="transmembrane region" description="Helical" evidence="8">
    <location>
        <begin position="103"/>
        <end position="122"/>
    </location>
</feature>
<proteinExistence type="inferred from homology"/>
<evidence type="ECO:0000256" key="5">
    <source>
        <dbReference type="ARBA" id="ARBA00022692"/>
    </source>
</evidence>
<dbReference type="HOGENOM" id="CLU_054750_0_0_10"/>
<comment type="similarity">
    <text evidence="2 8">Belongs to the 4-toluene sulfonate uptake permease (TSUP) (TC 2.A.102) family.</text>
</comment>
<comment type="subcellular location">
    <subcellularLocation>
        <location evidence="1 8">Cell membrane</location>
        <topology evidence="1 8">Multi-pass membrane protein</topology>
    </subcellularLocation>
</comment>
<evidence type="ECO:0000256" key="3">
    <source>
        <dbReference type="ARBA" id="ARBA00022448"/>
    </source>
</evidence>
<feature type="transmembrane region" description="Helical" evidence="8">
    <location>
        <begin position="12"/>
        <end position="30"/>
    </location>
</feature>
<dbReference type="GO" id="GO:0005886">
    <property type="term" value="C:plasma membrane"/>
    <property type="evidence" value="ECO:0007669"/>
    <property type="project" value="UniProtKB-SubCell"/>
</dbReference>
<dbReference type="PANTHER" id="PTHR30269">
    <property type="entry name" value="TRANSMEMBRANE PROTEIN YFCA"/>
    <property type="match status" value="1"/>
</dbReference>
<organism evidence="9 10">
    <name type="scientific">Haliscomenobacter hydrossis (strain ATCC 27775 / DSM 1100 / LMG 10767 / O)</name>
    <dbReference type="NCBI Taxonomy" id="760192"/>
    <lineage>
        <taxon>Bacteria</taxon>
        <taxon>Pseudomonadati</taxon>
        <taxon>Bacteroidota</taxon>
        <taxon>Saprospiria</taxon>
        <taxon>Saprospirales</taxon>
        <taxon>Haliscomenobacteraceae</taxon>
        <taxon>Haliscomenobacter</taxon>
    </lineage>
</organism>
<feature type="transmembrane region" description="Helical" evidence="8">
    <location>
        <begin position="134"/>
        <end position="164"/>
    </location>
</feature>
<dbReference type="Proteomes" id="UP000008461">
    <property type="component" value="Chromosome"/>
</dbReference>
<keyword evidence="5 8" id="KW-0812">Transmembrane</keyword>
<dbReference type="RefSeq" id="WP_013765761.1">
    <property type="nucleotide sequence ID" value="NC_015510.1"/>
</dbReference>
<keyword evidence="7 8" id="KW-0472">Membrane</keyword>
<evidence type="ECO:0000313" key="9">
    <source>
        <dbReference type="EMBL" id="AEE51220.1"/>
    </source>
</evidence>
<gene>
    <name evidence="9" type="ordered locus">Halhy_3362</name>
</gene>
<feature type="transmembrane region" description="Helical" evidence="8">
    <location>
        <begin position="207"/>
        <end position="225"/>
    </location>
</feature>
<feature type="transmembrane region" description="Helical" evidence="8">
    <location>
        <begin position="176"/>
        <end position="195"/>
    </location>
</feature>
<feature type="transmembrane region" description="Helical" evidence="8">
    <location>
        <begin position="42"/>
        <end position="69"/>
    </location>
</feature>